<evidence type="ECO:0000313" key="1">
    <source>
        <dbReference type="EMBL" id="KAG7327954.1"/>
    </source>
</evidence>
<name>A0A9D3NSV2_9TELE</name>
<comment type="caution">
    <text evidence="1">The sequence shown here is derived from an EMBL/GenBank/DDBJ whole genome shotgun (WGS) entry which is preliminary data.</text>
</comment>
<dbReference type="EMBL" id="JAHKSW010000009">
    <property type="protein sequence ID" value="KAG7327954.1"/>
    <property type="molecule type" value="Genomic_DNA"/>
</dbReference>
<proteinExistence type="predicted"/>
<accession>A0A9D3NSV2</accession>
<dbReference type="Proteomes" id="UP000824219">
    <property type="component" value="Linkage Group LG09"/>
</dbReference>
<dbReference type="AlphaFoldDB" id="A0A9D3NSV2"/>
<sequence>MAPKNKMYGTKPTTLDTCILDLKIEGVPGEKCQQQYIYINAGRPSRSVAVVFITHPAKPLEKNPVSYRNITKNDETALKSSLTSLEPVVTSEQINQSFSWIHL</sequence>
<gene>
    <name evidence="1" type="ORF">KOW79_007898</name>
</gene>
<protein>
    <submittedName>
        <fullName evidence="1">Uncharacterized protein</fullName>
    </submittedName>
</protein>
<organism evidence="1 2">
    <name type="scientific">Hemibagrus wyckioides</name>
    <dbReference type="NCBI Taxonomy" id="337641"/>
    <lineage>
        <taxon>Eukaryota</taxon>
        <taxon>Metazoa</taxon>
        <taxon>Chordata</taxon>
        <taxon>Craniata</taxon>
        <taxon>Vertebrata</taxon>
        <taxon>Euteleostomi</taxon>
        <taxon>Actinopterygii</taxon>
        <taxon>Neopterygii</taxon>
        <taxon>Teleostei</taxon>
        <taxon>Ostariophysi</taxon>
        <taxon>Siluriformes</taxon>
        <taxon>Bagridae</taxon>
        <taxon>Hemibagrus</taxon>
    </lineage>
</organism>
<evidence type="ECO:0000313" key="2">
    <source>
        <dbReference type="Proteomes" id="UP000824219"/>
    </source>
</evidence>
<keyword evidence="2" id="KW-1185">Reference proteome</keyword>
<reference evidence="1 2" key="1">
    <citation type="submission" date="2021-06" db="EMBL/GenBank/DDBJ databases">
        <title>Chromosome-level genome assembly of the red-tail catfish (Hemibagrus wyckioides).</title>
        <authorList>
            <person name="Shao F."/>
        </authorList>
    </citation>
    <scope>NUCLEOTIDE SEQUENCE [LARGE SCALE GENOMIC DNA]</scope>
    <source>
        <strain evidence="1">EC202008001</strain>
        <tissue evidence="1">Blood</tissue>
    </source>
</reference>